<dbReference type="InterPro" id="IPR008521">
    <property type="entry name" value="Mg_trans_NIPA"/>
</dbReference>
<feature type="region of interest" description="Disordered" evidence="5">
    <location>
        <begin position="1"/>
        <end position="21"/>
    </location>
</feature>
<dbReference type="HOGENOM" id="CLU_632289_0_0_1"/>
<proteinExistence type="predicted"/>
<feature type="transmembrane region" description="Helical" evidence="6">
    <location>
        <begin position="150"/>
        <end position="168"/>
    </location>
</feature>
<comment type="subcellular location">
    <subcellularLocation>
        <location evidence="1">Membrane</location>
        <topology evidence="1">Multi-pass membrane protein</topology>
    </subcellularLocation>
</comment>
<feature type="transmembrane region" description="Helical" evidence="6">
    <location>
        <begin position="253"/>
        <end position="274"/>
    </location>
</feature>
<evidence type="ECO:0000256" key="3">
    <source>
        <dbReference type="ARBA" id="ARBA00022989"/>
    </source>
</evidence>
<dbReference type="AlphaFoldDB" id="A0A0D3J8K6"/>
<reference evidence="7" key="2">
    <citation type="submission" date="2024-10" db="UniProtKB">
        <authorList>
            <consortium name="EnsemblProtists"/>
        </authorList>
    </citation>
    <scope>IDENTIFICATION</scope>
</reference>
<dbReference type="RefSeq" id="XP_005772270.1">
    <property type="nucleotide sequence ID" value="XM_005772213.1"/>
</dbReference>
<dbReference type="PaxDb" id="2903-EOD19841"/>
<evidence type="ECO:0000256" key="6">
    <source>
        <dbReference type="SAM" id="Phobius"/>
    </source>
</evidence>
<dbReference type="Proteomes" id="UP000013827">
    <property type="component" value="Unassembled WGS sequence"/>
</dbReference>
<evidence type="ECO:0000256" key="1">
    <source>
        <dbReference type="ARBA" id="ARBA00004141"/>
    </source>
</evidence>
<feature type="transmembrane region" description="Helical" evidence="6">
    <location>
        <begin position="41"/>
        <end position="63"/>
    </location>
</feature>
<keyword evidence="2 6" id="KW-0812">Transmembrane</keyword>
<reference evidence="8" key="1">
    <citation type="journal article" date="2013" name="Nature">
        <title>Pan genome of the phytoplankton Emiliania underpins its global distribution.</title>
        <authorList>
            <person name="Read B.A."/>
            <person name="Kegel J."/>
            <person name="Klute M.J."/>
            <person name="Kuo A."/>
            <person name="Lefebvre S.C."/>
            <person name="Maumus F."/>
            <person name="Mayer C."/>
            <person name="Miller J."/>
            <person name="Monier A."/>
            <person name="Salamov A."/>
            <person name="Young J."/>
            <person name="Aguilar M."/>
            <person name="Claverie J.M."/>
            <person name="Frickenhaus S."/>
            <person name="Gonzalez K."/>
            <person name="Herman E.K."/>
            <person name="Lin Y.C."/>
            <person name="Napier J."/>
            <person name="Ogata H."/>
            <person name="Sarno A.F."/>
            <person name="Shmutz J."/>
            <person name="Schroeder D."/>
            <person name="de Vargas C."/>
            <person name="Verret F."/>
            <person name="von Dassow P."/>
            <person name="Valentin K."/>
            <person name="Van de Peer Y."/>
            <person name="Wheeler G."/>
            <person name="Dacks J.B."/>
            <person name="Delwiche C.F."/>
            <person name="Dyhrman S.T."/>
            <person name="Glockner G."/>
            <person name="John U."/>
            <person name="Richards T."/>
            <person name="Worden A.Z."/>
            <person name="Zhang X."/>
            <person name="Grigoriev I.V."/>
            <person name="Allen A.E."/>
            <person name="Bidle K."/>
            <person name="Borodovsky M."/>
            <person name="Bowler C."/>
            <person name="Brownlee C."/>
            <person name="Cock J.M."/>
            <person name="Elias M."/>
            <person name="Gladyshev V.N."/>
            <person name="Groth M."/>
            <person name="Guda C."/>
            <person name="Hadaegh A."/>
            <person name="Iglesias-Rodriguez M.D."/>
            <person name="Jenkins J."/>
            <person name="Jones B.M."/>
            <person name="Lawson T."/>
            <person name="Leese F."/>
            <person name="Lindquist E."/>
            <person name="Lobanov A."/>
            <person name="Lomsadze A."/>
            <person name="Malik S.B."/>
            <person name="Marsh M.E."/>
            <person name="Mackinder L."/>
            <person name="Mock T."/>
            <person name="Mueller-Roeber B."/>
            <person name="Pagarete A."/>
            <person name="Parker M."/>
            <person name="Probert I."/>
            <person name="Quesneville H."/>
            <person name="Raines C."/>
            <person name="Rensing S.A."/>
            <person name="Riano-Pachon D.M."/>
            <person name="Richier S."/>
            <person name="Rokitta S."/>
            <person name="Shiraiwa Y."/>
            <person name="Soanes D.M."/>
            <person name="van der Giezen M."/>
            <person name="Wahlund T.M."/>
            <person name="Williams B."/>
            <person name="Wilson W."/>
            <person name="Wolfe G."/>
            <person name="Wurch L.L."/>
        </authorList>
    </citation>
    <scope>NUCLEOTIDE SEQUENCE</scope>
</reference>
<feature type="region of interest" description="Disordered" evidence="5">
    <location>
        <begin position="377"/>
        <end position="396"/>
    </location>
</feature>
<evidence type="ECO:0000256" key="4">
    <source>
        <dbReference type="ARBA" id="ARBA00023136"/>
    </source>
</evidence>
<dbReference type="KEGG" id="ehx:EMIHUDRAFT_458663"/>
<dbReference type="PANTHER" id="PTHR12570:SF65">
    <property type="entry name" value="MAGNESIUM TRANSPORTER NIPA9-RELATED"/>
    <property type="match status" value="1"/>
</dbReference>
<feature type="transmembrane region" description="Helical" evidence="6">
    <location>
        <begin position="315"/>
        <end position="332"/>
    </location>
</feature>
<accession>A0A0D3J8K6</accession>
<protein>
    <recommendedName>
        <fullName evidence="9">EamA domain-containing protein</fullName>
    </recommendedName>
</protein>
<feature type="compositionally biased region" description="Polar residues" evidence="5">
    <location>
        <begin position="377"/>
        <end position="394"/>
    </location>
</feature>
<feature type="region of interest" description="Disordered" evidence="5">
    <location>
        <begin position="340"/>
        <end position="359"/>
    </location>
</feature>
<feature type="compositionally biased region" description="Polar residues" evidence="5">
    <location>
        <begin position="346"/>
        <end position="359"/>
    </location>
</feature>
<feature type="transmembrane region" description="Helical" evidence="6">
    <location>
        <begin position="110"/>
        <end position="130"/>
    </location>
</feature>
<feature type="transmembrane region" description="Helical" evidence="6">
    <location>
        <begin position="84"/>
        <end position="104"/>
    </location>
</feature>
<feature type="transmembrane region" description="Helical" evidence="6">
    <location>
        <begin position="283"/>
        <end position="303"/>
    </location>
</feature>
<evidence type="ECO:0008006" key="9">
    <source>
        <dbReference type="Google" id="ProtNLM"/>
    </source>
</evidence>
<evidence type="ECO:0000313" key="8">
    <source>
        <dbReference type="Proteomes" id="UP000013827"/>
    </source>
</evidence>
<dbReference type="Pfam" id="PF05653">
    <property type="entry name" value="Mg_trans_NIPA"/>
    <property type="match status" value="2"/>
</dbReference>
<sequence>MPLSPSLAPSAPPPVGRCDPRLDDSQADDWIQLPAATRQSLGVGLAALSALISTFALLIMKHSADVEKGLPLRPSCKHPWRKRWWIGFIMNTGSELGISTFALMFVPMTVIAPVNGSAVIFSALVARLGWVSDRIYRITQVREYLSYLEWLALLIAVTGIVLCAVFGPSPENTLPLPEVQEQFSGAPFLALAIPAGVYVVLCVAILVITTAVEDPPKAAELWVTWLALGVLVASAPTQLWLLNWALGSGKASFTVPLYTVMIISTNIVLGGLLFDEFACLSRAYLFVCAFVMVVVGVCLLSPASGGKQPGNSVTLFVSIAGASTAHASVDIFRPREVRRSRRNERLSMSTNPLSSQNRAHTAFGSRRNALEQIIAQRQPSPAGSPTPTSCSSPVAPQLCPGSHGSVRAEELPAPIKLEFAYNTKNKKAASVVLI</sequence>
<keyword evidence="8" id="KW-1185">Reference proteome</keyword>
<organism evidence="7 8">
    <name type="scientific">Emiliania huxleyi (strain CCMP1516)</name>
    <dbReference type="NCBI Taxonomy" id="280463"/>
    <lineage>
        <taxon>Eukaryota</taxon>
        <taxon>Haptista</taxon>
        <taxon>Haptophyta</taxon>
        <taxon>Prymnesiophyceae</taxon>
        <taxon>Isochrysidales</taxon>
        <taxon>Noelaerhabdaceae</taxon>
        <taxon>Emiliania</taxon>
    </lineage>
</organism>
<dbReference type="EnsemblProtists" id="EOD19841">
    <property type="protein sequence ID" value="EOD19841"/>
    <property type="gene ID" value="EMIHUDRAFT_458663"/>
</dbReference>
<keyword evidence="3 6" id="KW-1133">Transmembrane helix</keyword>
<feature type="transmembrane region" description="Helical" evidence="6">
    <location>
        <begin position="221"/>
        <end position="241"/>
    </location>
</feature>
<dbReference type="GO" id="GO:0015095">
    <property type="term" value="F:magnesium ion transmembrane transporter activity"/>
    <property type="evidence" value="ECO:0007669"/>
    <property type="project" value="InterPro"/>
</dbReference>
<keyword evidence="4 6" id="KW-0472">Membrane</keyword>
<name>A0A0D3J8K6_EMIH1</name>
<feature type="transmembrane region" description="Helical" evidence="6">
    <location>
        <begin position="188"/>
        <end position="209"/>
    </location>
</feature>
<evidence type="ECO:0000256" key="2">
    <source>
        <dbReference type="ARBA" id="ARBA00022692"/>
    </source>
</evidence>
<dbReference type="GO" id="GO:0016020">
    <property type="term" value="C:membrane"/>
    <property type="evidence" value="ECO:0007669"/>
    <property type="project" value="UniProtKB-SubCell"/>
</dbReference>
<dbReference type="GeneID" id="17265387"/>
<evidence type="ECO:0000256" key="5">
    <source>
        <dbReference type="SAM" id="MobiDB-lite"/>
    </source>
</evidence>
<evidence type="ECO:0000313" key="7">
    <source>
        <dbReference type="EnsemblProtists" id="EOD19841"/>
    </source>
</evidence>
<dbReference type="PANTHER" id="PTHR12570">
    <property type="match status" value="1"/>
</dbReference>